<accession>A0A168JJD7</accession>
<dbReference type="OrthoDB" id="4337606at2759"/>
<comment type="caution">
    <text evidence="2">The sequence shown here is derived from an EMBL/GenBank/DDBJ whole genome shotgun (WGS) entry which is preliminary data.</text>
</comment>
<proteinExistence type="predicted"/>
<dbReference type="AlphaFoldDB" id="A0A168JJD7"/>
<feature type="region of interest" description="Disordered" evidence="1">
    <location>
        <begin position="1"/>
        <end position="34"/>
    </location>
</feature>
<evidence type="ECO:0000313" key="3">
    <source>
        <dbReference type="Proteomes" id="UP000076881"/>
    </source>
</evidence>
<name>A0A168JJD7_CORDF</name>
<gene>
    <name evidence="2" type="ORF">LEL_00064</name>
</gene>
<sequence>MSTSGAQRQQQRDEEEQPTQKYEDHDTPHDSDDEVMVYETARDYGSWARQERDRRLASGTDPDMVILQGEVRDHVPRQGGESGAEYAKRYCNTINSMIGRGVVILNDQCTADVVASSFRTGDGRRFDLGPGSGATKGEFRKFGRWFSKRTKAGTICEMPEQWKKFEKQEPSSDTYGN</sequence>
<evidence type="ECO:0000256" key="1">
    <source>
        <dbReference type="SAM" id="MobiDB-lite"/>
    </source>
</evidence>
<evidence type="ECO:0000313" key="2">
    <source>
        <dbReference type="EMBL" id="OAA80519.1"/>
    </source>
</evidence>
<keyword evidence="3" id="KW-1185">Reference proteome</keyword>
<reference evidence="2 3" key="1">
    <citation type="journal article" date="2016" name="Genome Biol. Evol.">
        <title>Divergent and convergent evolution of fungal pathogenicity.</title>
        <authorList>
            <person name="Shang Y."/>
            <person name="Xiao G."/>
            <person name="Zheng P."/>
            <person name="Cen K."/>
            <person name="Zhan S."/>
            <person name="Wang C."/>
        </authorList>
    </citation>
    <scope>NUCLEOTIDE SEQUENCE [LARGE SCALE GENOMIC DNA]</scope>
    <source>
        <strain evidence="2 3">RCEF 1005</strain>
    </source>
</reference>
<dbReference type="Proteomes" id="UP000076881">
    <property type="component" value="Unassembled WGS sequence"/>
</dbReference>
<dbReference type="EMBL" id="AZHF01000001">
    <property type="protein sequence ID" value="OAA80519.1"/>
    <property type="molecule type" value="Genomic_DNA"/>
</dbReference>
<protein>
    <submittedName>
        <fullName evidence="2">Uncharacterized protein</fullName>
    </submittedName>
</protein>
<feature type="compositionally biased region" description="Basic and acidic residues" evidence="1">
    <location>
        <begin position="21"/>
        <end position="30"/>
    </location>
</feature>
<organism evidence="2 3">
    <name type="scientific">Akanthomyces lecanii RCEF 1005</name>
    <dbReference type="NCBI Taxonomy" id="1081108"/>
    <lineage>
        <taxon>Eukaryota</taxon>
        <taxon>Fungi</taxon>
        <taxon>Dikarya</taxon>
        <taxon>Ascomycota</taxon>
        <taxon>Pezizomycotina</taxon>
        <taxon>Sordariomycetes</taxon>
        <taxon>Hypocreomycetidae</taxon>
        <taxon>Hypocreales</taxon>
        <taxon>Cordycipitaceae</taxon>
        <taxon>Akanthomyces</taxon>
        <taxon>Cordyceps confragosa</taxon>
    </lineage>
</organism>